<keyword evidence="12" id="KW-1185">Reference proteome</keyword>
<dbReference type="InterPro" id="IPR047664">
    <property type="entry name" value="SWEET"/>
</dbReference>
<reference evidence="12" key="1">
    <citation type="journal article" date="2017" name="Cell">
        <title>Insights into land plant evolution garnered from the Marchantia polymorpha genome.</title>
        <authorList>
            <person name="Bowman J.L."/>
            <person name="Kohchi T."/>
            <person name="Yamato K.T."/>
            <person name="Jenkins J."/>
            <person name="Shu S."/>
            <person name="Ishizaki K."/>
            <person name="Yamaoka S."/>
            <person name="Nishihama R."/>
            <person name="Nakamura Y."/>
            <person name="Berger F."/>
            <person name="Adam C."/>
            <person name="Aki S.S."/>
            <person name="Althoff F."/>
            <person name="Araki T."/>
            <person name="Arteaga-Vazquez M.A."/>
            <person name="Balasubrmanian S."/>
            <person name="Barry K."/>
            <person name="Bauer D."/>
            <person name="Boehm C.R."/>
            <person name="Briginshaw L."/>
            <person name="Caballero-Perez J."/>
            <person name="Catarino B."/>
            <person name="Chen F."/>
            <person name="Chiyoda S."/>
            <person name="Chovatia M."/>
            <person name="Davies K.M."/>
            <person name="Delmans M."/>
            <person name="Demura T."/>
            <person name="Dierschke T."/>
            <person name="Dolan L."/>
            <person name="Dorantes-Acosta A.E."/>
            <person name="Eklund D.M."/>
            <person name="Florent S.N."/>
            <person name="Flores-Sandoval E."/>
            <person name="Fujiyama A."/>
            <person name="Fukuzawa H."/>
            <person name="Galik B."/>
            <person name="Grimanelli D."/>
            <person name="Grimwood J."/>
            <person name="Grossniklaus U."/>
            <person name="Hamada T."/>
            <person name="Haseloff J."/>
            <person name="Hetherington A.J."/>
            <person name="Higo A."/>
            <person name="Hirakawa Y."/>
            <person name="Hundley H.N."/>
            <person name="Ikeda Y."/>
            <person name="Inoue K."/>
            <person name="Inoue S.I."/>
            <person name="Ishida S."/>
            <person name="Jia Q."/>
            <person name="Kakita M."/>
            <person name="Kanazawa T."/>
            <person name="Kawai Y."/>
            <person name="Kawashima T."/>
            <person name="Kennedy M."/>
            <person name="Kinose K."/>
            <person name="Kinoshita T."/>
            <person name="Kohara Y."/>
            <person name="Koide E."/>
            <person name="Komatsu K."/>
            <person name="Kopischke S."/>
            <person name="Kubo M."/>
            <person name="Kyozuka J."/>
            <person name="Lagercrantz U."/>
            <person name="Lin S.S."/>
            <person name="Lindquist E."/>
            <person name="Lipzen A.M."/>
            <person name="Lu C.W."/>
            <person name="De Luna E."/>
            <person name="Martienssen R.A."/>
            <person name="Minamino N."/>
            <person name="Mizutani M."/>
            <person name="Mizutani M."/>
            <person name="Mochizuki N."/>
            <person name="Monte I."/>
            <person name="Mosher R."/>
            <person name="Nagasaki H."/>
            <person name="Nakagami H."/>
            <person name="Naramoto S."/>
            <person name="Nishitani K."/>
            <person name="Ohtani M."/>
            <person name="Okamoto T."/>
            <person name="Okumura M."/>
            <person name="Phillips J."/>
            <person name="Pollak B."/>
            <person name="Reinders A."/>
            <person name="Rovekamp M."/>
            <person name="Sano R."/>
            <person name="Sawa S."/>
            <person name="Schmid M.W."/>
            <person name="Shirakawa M."/>
            <person name="Solano R."/>
            <person name="Spunde A."/>
            <person name="Suetsugu N."/>
            <person name="Sugano S."/>
            <person name="Sugiyama A."/>
            <person name="Sun R."/>
            <person name="Suzuki Y."/>
            <person name="Takenaka M."/>
            <person name="Takezawa D."/>
            <person name="Tomogane H."/>
            <person name="Tsuzuki M."/>
            <person name="Ueda T."/>
            <person name="Umeda M."/>
            <person name="Ward J.M."/>
            <person name="Watanabe Y."/>
            <person name="Yazaki K."/>
            <person name="Yokoyama R."/>
            <person name="Yoshitake Y."/>
            <person name="Yotsui I."/>
            <person name="Zachgo S."/>
            <person name="Schmutz J."/>
        </authorList>
    </citation>
    <scope>NUCLEOTIDE SEQUENCE [LARGE SCALE GENOMIC DNA]</scope>
    <source>
        <strain evidence="12">Tak-1</strain>
    </source>
</reference>
<feature type="transmembrane region" description="Helical" evidence="9">
    <location>
        <begin position="69"/>
        <end position="90"/>
    </location>
</feature>
<feature type="transmembrane region" description="Helical" evidence="9">
    <location>
        <begin position="6"/>
        <end position="30"/>
    </location>
</feature>
<keyword evidence="3 9" id="KW-0813">Transport</keyword>
<dbReference type="PANTHER" id="PTHR10791:SF130">
    <property type="entry name" value="BIDIRECTIONAL SUGAR TRANSPORTER SWEET6-RELATED"/>
    <property type="match status" value="1"/>
</dbReference>
<evidence type="ECO:0000256" key="4">
    <source>
        <dbReference type="ARBA" id="ARBA00022597"/>
    </source>
</evidence>
<keyword evidence="4 9" id="KW-0762">Sugar transport</keyword>
<comment type="subcellular location">
    <subcellularLocation>
        <location evidence="9">Cell membrane</location>
        <topology evidence="9">Multi-pass membrane protein</topology>
    </subcellularLocation>
    <subcellularLocation>
        <location evidence="1">Endomembrane system</location>
        <topology evidence="1">Multi-pass membrane protein</topology>
    </subcellularLocation>
</comment>
<evidence type="ECO:0000313" key="11">
    <source>
        <dbReference type="EMBL" id="PTQ28987.1"/>
    </source>
</evidence>
<evidence type="ECO:0000256" key="10">
    <source>
        <dbReference type="SAM" id="MobiDB-lite"/>
    </source>
</evidence>
<feature type="transmembrane region" description="Helical" evidence="9">
    <location>
        <begin position="102"/>
        <end position="122"/>
    </location>
</feature>
<feature type="transmembrane region" description="Helical" evidence="9">
    <location>
        <begin position="188"/>
        <end position="209"/>
    </location>
</feature>
<dbReference type="Proteomes" id="UP000244005">
    <property type="component" value="Unassembled WGS sequence"/>
</dbReference>
<dbReference type="InterPro" id="IPR004316">
    <property type="entry name" value="SWEET_rpt"/>
</dbReference>
<dbReference type="OMA" id="NAMMYAS"/>
<feature type="transmembrane region" description="Helical" evidence="9">
    <location>
        <begin position="42"/>
        <end position="63"/>
    </location>
</feature>
<dbReference type="AlphaFoldDB" id="A0A2R6W553"/>
<keyword evidence="7 9" id="KW-1133">Transmembrane helix</keyword>
<organism evidence="11 12">
    <name type="scientific">Marchantia polymorpha</name>
    <name type="common">Common liverwort</name>
    <name type="synonym">Marchantia aquatica</name>
    <dbReference type="NCBI Taxonomy" id="3197"/>
    <lineage>
        <taxon>Eukaryota</taxon>
        <taxon>Viridiplantae</taxon>
        <taxon>Streptophyta</taxon>
        <taxon>Embryophyta</taxon>
        <taxon>Marchantiophyta</taxon>
        <taxon>Marchantiopsida</taxon>
        <taxon>Marchantiidae</taxon>
        <taxon>Marchantiales</taxon>
        <taxon>Marchantiaceae</taxon>
        <taxon>Marchantia</taxon>
    </lineage>
</organism>
<dbReference type="GO" id="GO:0016020">
    <property type="term" value="C:membrane"/>
    <property type="evidence" value="ECO:0000318"/>
    <property type="project" value="GO_Central"/>
</dbReference>
<dbReference type="EMBL" id="KZ772820">
    <property type="protein sequence ID" value="PTQ28987.1"/>
    <property type="molecule type" value="Genomic_DNA"/>
</dbReference>
<name>A0A2R6W553_MARPO</name>
<proteinExistence type="inferred from homology"/>
<evidence type="ECO:0000256" key="8">
    <source>
        <dbReference type="ARBA" id="ARBA00023136"/>
    </source>
</evidence>
<dbReference type="FunFam" id="1.20.1280.290:FF:000001">
    <property type="entry name" value="Bidirectional sugar transporter SWEET"/>
    <property type="match status" value="1"/>
</dbReference>
<comment type="similarity">
    <text evidence="2 9">Belongs to the SWEET sugar transporter family.</text>
</comment>
<dbReference type="GO" id="GO:0051119">
    <property type="term" value="F:sugar transmembrane transporter activity"/>
    <property type="evidence" value="ECO:0000318"/>
    <property type="project" value="GO_Central"/>
</dbReference>
<sequence>MAVSQIVLGILGNIIASVFFVSPVLTFWRIWRKKTVEDFSGLPYLGCFFNCAAWTFYGLPLVIEGGTLVVTINGAGAALFFTFVLIFLIFSRGKERLKVGTLFVAVIAFLVVLIVVTLTTVRQNQRKTVVGSTALAINIIMYSAPLSNTKLVIKTRSVEFLPFFFTLMSFINPVVWTAYAAVTSDLFIMIPNAIGIALGSFNLLLYGIFHKSKPKQKPKVEDKQVENINLKEQLKHSADSDGTTAPATETDAKKQIVDSSA</sequence>
<dbReference type="Pfam" id="PF03083">
    <property type="entry name" value="MtN3_slv"/>
    <property type="match status" value="2"/>
</dbReference>
<evidence type="ECO:0000256" key="5">
    <source>
        <dbReference type="ARBA" id="ARBA00022692"/>
    </source>
</evidence>
<dbReference type="Gene3D" id="1.20.1280.290">
    <property type="match status" value="2"/>
</dbReference>
<accession>A0A2R6W553</accession>
<evidence type="ECO:0000256" key="7">
    <source>
        <dbReference type="ARBA" id="ARBA00022989"/>
    </source>
</evidence>
<feature type="compositionally biased region" description="Basic and acidic residues" evidence="10">
    <location>
        <begin position="250"/>
        <end position="261"/>
    </location>
</feature>
<protein>
    <recommendedName>
        <fullName evidence="9">Bidirectional sugar transporter SWEET</fullName>
    </recommendedName>
</protein>
<gene>
    <name evidence="11" type="ORF">MARPO_0150s0010</name>
</gene>
<feature type="transmembrane region" description="Helical" evidence="9">
    <location>
        <begin position="160"/>
        <end position="182"/>
    </location>
</feature>
<comment type="function">
    <text evidence="9">Mediates both low-affinity uptake and efflux of sugar across the membrane.</text>
</comment>
<keyword evidence="8 9" id="KW-0472">Membrane</keyword>
<evidence type="ECO:0000256" key="9">
    <source>
        <dbReference type="RuleBase" id="RU910715"/>
    </source>
</evidence>
<keyword evidence="5 9" id="KW-0812">Transmembrane</keyword>
<dbReference type="Gramene" id="Mp4g04860.1">
    <property type="protein sequence ID" value="Mp4g04860.1.cds"/>
    <property type="gene ID" value="Mp4g04860"/>
</dbReference>
<feature type="transmembrane region" description="Helical" evidence="9">
    <location>
        <begin position="128"/>
        <end position="148"/>
    </location>
</feature>
<dbReference type="GO" id="GO:0005886">
    <property type="term" value="C:plasma membrane"/>
    <property type="evidence" value="ECO:0007669"/>
    <property type="project" value="UniProtKB-SubCell"/>
</dbReference>
<dbReference type="FunFam" id="1.20.1280.290:FF:000002">
    <property type="entry name" value="Bidirectional sugar transporter SWEET"/>
    <property type="match status" value="1"/>
</dbReference>
<dbReference type="OrthoDB" id="409725at2759"/>
<evidence type="ECO:0000256" key="6">
    <source>
        <dbReference type="ARBA" id="ARBA00022737"/>
    </source>
</evidence>
<feature type="region of interest" description="Disordered" evidence="10">
    <location>
        <begin position="234"/>
        <end position="261"/>
    </location>
</feature>
<evidence type="ECO:0000256" key="2">
    <source>
        <dbReference type="ARBA" id="ARBA00007809"/>
    </source>
</evidence>
<evidence type="ECO:0000256" key="3">
    <source>
        <dbReference type="ARBA" id="ARBA00022448"/>
    </source>
</evidence>
<dbReference type="PANTHER" id="PTHR10791">
    <property type="entry name" value="RAG1-ACTIVATING PROTEIN 1"/>
    <property type="match status" value="1"/>
</dbReference>
<dbReference type="GO" id="GO:0012505">
    <property type="term" value="C:endomembrane system"/>
    <property type="evidence" value="ECO:0007669"/>
    <property type="project" value="UniProtKB-SubCell"/>
</dbReference>
<evidence type="ECO:0000313" key="12">
    <source>
        <dbReference type="Proteomes" id="UP000244005"/>
    </source>
</evidence>
<keyword evidence="6" id="KW-0677">Repeat</keyword>
<evidence type="ECO:0000256" key="1">
    <source>
        <dbReference type="ARBA" id="ARBA00004127"/>
    </source>
</evidence>
<dbReference type="GO" id="GO:0008643">
    <property type="term" value="P:carbohydrate transport"/>
    <property type="evidence" value="ECO:0000318"/>
    <property type="project" value="GO_Central"/>
</dbReference>